<evidence type="ECO:0000313" key="2">
    <source>
        <dbReference type="Proteomes" id="UP000067626"/>
    </source>
</evidence>
<dbReference type="OrthoDB" id="596378at2"/>
<evidence type="ECO:0008006" key="3">
    <source>
        <dbReference type="Google" id="ProtNLM"/>
    </source>
</evidence>
<dbReference type="InterPro" id="IPR036188">
    <property type="entry name" value="FAD/NAD-bd_sf"/>
</dbReference>
<proteinExistence type="predicted"/>
<dbReference type="EMBL" id="CP012159">
    <property type="protein sequence ID" value="AKT37312.1"/>
    <property type="molecule type" value="Genomic_DNA"/>
</dbReference>
<dbReference type="STRING" id="52.CMC5_014440"/>
<dbReference type="SUPFAM" id="SSF51905">
    <property type="entry name" value="FAD/NAD(P)-binding domain"/>
    <property type="match status" value="1"/>
</dbReference>
<dbReference type="KEGG" id="ccro:CMC5_014440"/>
<dbReference type="Gene3D" id="3.50.50.60">
    <property type="entry name" value="FAD/NAD(P)-binding domain"/>
    <property type="match status" value="1"/>
</dbReference>
<sequence length="486" mass="51017">MIRREVARGLVREAGGEALLERLEHLDAVRSARASGAAGAPGAAGARGEGLRAPDRGARPDHDVVIAGGGLSLLLAPLLAAKGLRVAVLDRARVGGAHREWNAGEAEVQALVGCGLFSREEVERLIVARYREGFCRWHGGGTYPVRGVLDHAIDARGLLDAARAQAEARGVSLLDEHALVAHAEGRDAVALSVESGGVRRSLSTRLLVDARGAASPYATADLICPTVGGVMEGLEVGPGPRQIQPDVGEILVSTEGIDGGFQHLWEGFPGRPGETTVYLFYYARAEDVGPGALVSLYARFFAQLGRYKAGEPQLVRPTFGYIPGWSRLSPAPRAKGRRVKLVGDAAARHSPLTFCGFGASVRGLARTAKALGEAVERPEVSEMGEDAPVHAGTGALAALMARPPRGMGAEGMNALLDTAFSVLHAEGDAFYGALLRDEMSAGDFVGFLQKTARLRPSVYREVFGALGAGALGRWGVGLARELLRVG</sequence>
<evidence type="ECO:0000313" key="1">
    <source>
        <dbReference type="EMBL" id="AKT37312.1"/>
    </source>
</evidence>
<gene>
    <name evidence="1" type="ORF">CMC5_014440</name>
</gene>
<dbReference type="Proteomes" id="UP000067626">
    <property type="component" value="Chromosome"/>
</dbReference>
<dbReference type="PANTHER" id="PTHR32098:SF5">
    <property type="entry name" value="LYCOPENE BETA_EPSILON CYCLASE PROTEIN"/>
    <property type="match status" value="1"/>
</dbReference>
<dbReference type="AlphaFoldDB" id="A0A0K1E9F7"/>
<accession>A0A0K1E9F7</accession>
<name>A0A0K1E9F7_CHOCO</name>
<dbReference type="PANTHER" id="PTHR32098">
    <property type="entry name" value="LYCOPENE BETA/EPSILON CYCLASE PROTEIN"/>
    <property type="match status" value="1"/>
</dbReference>
<reference evidence="1 2" key="1">
    <citation type="submission" date="2015-07" db="EMBL/GenBank/DDBJ databases">
        <title>Genome analysis of myxobacterium Chondromyces crocatus Cm c5 reveals a high potential for natural compound synthesis and the genetic basis for the loss of fruiting body formation.</title>
        <authorList>
            <person name="Zaburannyi N."/>
            <person name="Bunk B."/>
            <person name="Maier J."/>
            <person name="Overmann J."/>
            <person name="Mueller R."/>
        </authorList>
    </citation>
    <scope>NUCLEOTIDE SEQUENCE [LARGE SCALE GENOMIC DNA]</scope>
    <source>
        <strain evidence="1 2">Cm c5</strain>
    </source>
</reference>
<protein>
    <recommendedName>
        <fullName evidence="3">Lycopene cyclase</fullName>
    </recommendedName>
</protein>
<keyword evidence="2" id="KW-1185">Reference proteome</keyword>
<dbReference type="RefSeq" id="WP_156338307.1">
    <property type="nucleotide sequence ID" value="NZ_CP012159.1"/>
</dbReference>
<organism evidence="1 2">
    <name type="scientific">Chondromyces crocatus</name>
    <dbReference type="NCBI Taxonomy" id="52"/>
    <lineage>
        <taxon>Bacteria</taxon>
        <taxon>Pseudomonadati</taxon>
        <taxon>Myxococcota</taxon>
        <taxon>Polyangia</taxon>
        <taxon>Polyangiales</taxon>
        <taxon>Polyangiaceae</taxon>
        <taxon>Chondromyces</taxon>
    </lineage>
</organism>